<dbReference type="EMBL" id="QXFW01002446">
    <property type="protein sequence ID" value="KAE8978461.1"/>
    <property type="molecule type" value="Genomic_DNA"/>
</dbReference>
<evidence type="ECO:0000313" key="18">
    <source>
        <dbReference type="Proteomes" id="UP000476176"/>
    </source>
</evidence>
<dbReference type="Proteomes" id="UP000488956">
    <property type="component" value="Unassembled WGS sequence"/>
</dbReference>
<dbReference type="Proteomes" id="UP000441208">
    <property type="component" value="Unassembled WGS sequence"/>
</dbReference>
<organism evidence="6 15">
    <name type="scientific">Phytophthora fragariae</name>
    <dbReference type="NCBI Taxonomy" id="53985"/>
    <lineage>
        <taxon>Eukaryota</taxon>
        <taxon>Sar</taxon>
        <taxon>Stramenopiles</taxon>
        <taxon>Oomycota</taxon>
        <taxon>Peronosporomycetes</taxon>
        <taxon>Peronosporales</taxon>
        <taxon>Peronosporaceae</taxon>
        <taxon>Phytophthora</taxon>
    </lineage>
</organism>
<evidence type="ECO:0000313" key="17">
    <source>
        <dbReference type="Proteomes" id="UP000460718"/>
    </source>
</evidence>
<feature type="region of interest" description="Disordered" evidence="1">
    <location>
        <begin position="1"/>
        <end position="138"/>
    </location>
</feature>
<evidence type="ECO:0000313" key="9">
    <source>
        <dbReference type="EMBL" id="KAE9254661.1"/>
    </source>
</evidence>
<sequence>MTTSVANPERRAATITSRRSKDGVDTARLLEQAEQLTGQAGGGVDGDGGRSPQKPRLPAVVTAKGKTPQRPARVEKGSQAKDHAVRRGGDEHGPPAERDGGDRSRKSGQVVEGRGVEPHSEGEQQLDERRPSEPTLQLTDADIVEAQAKSRLVQRLAESGEHQGKKVTKAFGLVLIETLKGRRVVLPPALWATVFK</sequence>
<dbReference type="OrthoDB" id="115956at2759"/>
<dbReference type="Proteomes" id="UP000433483">
    <property type="component" value="Unassembled WGS sequence"/>
</dbReference>
<evidence type="ECO:0000313" key="2">
    <source>
        <dbReference type="EMBL" id="KAE8947411.1"/>
    </source>
</evidence>
<dbReference type="Proteomes" id="UP000460718">
    <property type="component" value="Unassembled WGS sequence"/>
</dbReference>
<dbReference type="EMBL" id="QXFX01000173">
    <property type="protein sequence ID" value="KAE9127530.1"/>
    <property type="molecule type" value="Genomic_DNA"/>
</dbReference>
<evidence type="ECO:0000313" key="15">
    <source>
        <dbReference type="Proteomes" id="UP000440732"/>
    </source>
</evidence>
<keyword evidence="12" id="KW-1185">Reference proteome</keyword>
<evidence type="ECO:0000313" key="19">
    <source>
        <dbReference type="Proteomes" id="UP000488956"/>
    </source>
</evidence>
<dbReference type="Proteomes" id="UP000440367">
    <property type="component" value="Unassembled WGS sequence"/>
</dbReference>
<evidence type="ECO:0000313" key="16">
    <source>
        <dbReference type="Proteomes" id="UP000441208"/>
    </source>
</evidence>
<evidence type="ECO:0000256" key="1">
    <source>
        <dbReference type="SAM" id="MobiDB-lite"/>
    </source>
</evidence>
<dbReference type="EMBL" id="QXGD01000073">
    <property type="protein sequence ID" value="KAE9254661.1"/>
    <property type="molecule type" value="Genomic_DNA"/>
</dbReference>
<dbReference type="Proteomes" id="UP000437068">
    <property type="component" value="Unassembled WGS sequence"/>
</dbReference>
<evidence type="ECO:0000313" key="8">
    <source>
        <dbReference type="EMBL" id="KAE9243896.1"/>
    </source>
</evidence>
<dbReference type="AlphaFoldDB" id="A0A6A3U536"/>
<evidence type="ECO:0000313" key="6">
    <source>
        <dbReference type="EMBL" id="KAE9146292.1"/>
    </source>
</evidence>
<dbReference type="EMBL" id="QXGE01000170">
    <property type="protein sequence ID" value="KAE9321609.1"/>
    <property type="molecule type" value="Genomic_DNA"/>
</dbReference>
<evidence type="ECO:0000313" key="11">
    <source>
        <dbReference type="Proteomes" id="UP000429523"/>
    </source>
</evidence>
<comment type="caution">
    <text evidence="6">The sequence shown here is derived from an EMBL/GenBank/DDBJ whole genome shotgun (WGS) entry which is preliminary data.</text>
</comment>
<dbReference type="Proteomes" id="UP000476176">
    <property type="component" value="Unassembled WGS sequence"/>
</dbReference>
<evidence type="ECO:0000313" key="12">
    <source>
        <dbReference type="Proteomes" id="UP000433483"/>
    </source>
</evidence>
<proteinExistence type="predicted"/>
<dbReference type="EMBL" id="QXGA01000416">
    <property type="protein sequence ID" value="KAE9146292.1"/>
    <property type="molecule type" value="Genomic_DNA"/>
</dbReference>
<gene>
    <name evidence="10" type="ORF">PF001_g4809</name>
    <name evidence="9" type="ORF">PF002_g2756</name>
    <name evidence="8" type="ORF">PF004_g5912</name>
    <name evidence="7" type="ORF">PF005_g1740</name>
    <name evidence="6" type="ORF">PF006_g8943</name>
    <name evidence="5" type="ORF">PF007_g1922</name>
    <name evidence="2" type="ORF">PF009_g2972</name>
    <name evidence="4" type="ORF">PF010_g4840</name>
    <name evidence="3" type="ORF">PF011_g23231</name>
</gene>
<dbReference type="EMBL" id="QXGF01000081">
    <property type="protein sequence ID" value="KAE8947411.1"/>
    <property type="molecule type" value="Genomic_DNA"/>
</dbReference>
<feature type="compositionally biased region" description="Basic and acidic residues" evidence="1">
    <location>
        <begin position="72"/>
        <end position="105"/>
    </location>
</feature>
<evidence type="ECO:0000313" key="14">
    <source>
        <dbReference type="Proteomes" id="UP000440367"/>
    </source>
</evidence>
<evidence type="ECO:0000313" key="7">
    <source>
        <dbReference type="EMBL" id="KAE9234824.1"/>
    </source>
</evidence>
<dbReference type="EMBL" id="QXFZ01000049">
    <property type="protein sequence ID" value="KAE9137110.1"/>
    <property type="molecule type" value="Genomic_DNA"/>
</dbReference>
<reference evidence="11 12" key="1">
    <citation type="submission" date="2018-08" db="EMBL/GenBank/DDBJ databases">
        <title>Genomic investigation of the strawberry pathogen Phytophthora fragariae indicates pathogenicity is determined by transcriptional variation in three key races.</title>
        <authorList>
            <person name="Adams T.M."/>
            <person name="Armitage A.D."/>
            <person name="Sobczyk M.K."/>
            <person name="Bates H.J."/>
            <person name="Dunwell J.M."/>
            <person name="Nellist C.F."/>
            <person name="Harrison R.J."/>
        </authorList>
    </citation>
    <scope>NUCLEOTIDE SEQUENCE [LARGE SCALE GENOMIC DNA]</scope>
    <source>
        <strain evidence="10 13">A4</strain>
        <strain evidence="9 14">BC-1</strain>
        <strain evidence="8 18">BC-23</strain>
        <strain evidence="7 12">NOV-27</strain>
        <strain evidence="6 15">NOV-5</strain>
        <strain evidence="5 16">NOV-71</strain>
        <strain evidence="2 11">NOV-9</strain>
        <strain evidence="4 19">ONT-3</strain>
        <strain evidence="3 17">SCRP245</strain>
    </source>
</reference>
<evidence type="ECO:0000313" key="3">
    <source>
        <dbReference type="EMBL" id="KAE8978461.1"/>
    </source>
</evidence>
<accession>A0A6A3U536</accession>
<name>A0A6A3U536_9STRA</name>
<evidence type="ECO:0000313" key="13">
    <source>
        <dbReference type="Proteomes" id="UP000437068"/>
    </source>
</evidence>
<dbReference type="EMBL" id="QXGC01000231">
    <property type="protein sequence ID" value="KAE9243896.1"/>
    <property type="molecule type" value="Genomic_DNA"/>
</dbReference>
<dbReference type="EMBL" id="QXGB01000043">
    <property type="protein sequence ID" value="KAE9234824.1"/>
    <property type="molecule type" value="Genomic_DNA"/>
</dbReference>
<dbReference type="Proteomes" id="UP000429523">
    <property type="component" value="Unassembled WGS sequence"/>
</dbReference>
<dbReference type="Proteomes" id="UP000440732">
    <property type="component" value="Unassembled WGS sequence"/>
</dbReference>
<protein>
    <submittedName>
        <fullName evidence="6">Uncharacterized protein</fullName>
    </submittedName>
</protein>
<evidence type="ECO:0000313" key="5">
    <source>
        <dbReference type="EMBL" id="KAE9137110.1"/>
    </source>
</evidence>
<feature type="compositionally biased region" description="Basic and acidic residues" evidence="1">
    <location>
        <begin position="114"/>
        <end position="132"/>
    </location>
</feature>
<evidence type="ECO:0000313" key="4">
    <source>
        <dbReference type="EMBL" id="KAE9127530.1"/>
    </source>
</evidence>
<evidence type="ECO:0000313" key="10">
    <source>
        <dbReference type="EMBL" id="KAE9321609.1"/>
    </source>
</evidence>